<keyword evidence="4 9" id="KW-0819">tRNA processing</keyword>
<dbReference type="Gene3D" id="3.40.630.30">
    <property type="match status" value="1"/>
</dbReference>
<dbReference type="RefSeq" id="WP_113879102.1">
    <property type="nucleotide sequence ID" value="NZ_QNSA01000002.1"/>
</dbReference>
<name>A0A368V7Y6_MARNT</name>
<feature type="binding site" evidence="9">
    <location>
        <position position="188"/>
    </location>
    <ligand>
        <name>ATP</name>
        <dbReference type="ChEBI" id="CHEBI:30616"/>
    </ligand>
</feature>
<dbReference type="EC" id="2.3.1.193" evidence="9"/>
<feature type="binding site" evidence="9">
    <location>
        <position position="359"/>
    </location>
    <ligand>
        <name>ATP</name>
        <dbReference type="ChEBI" id="CHEBI:30616"/>
    </ligand>
</feature>
<evidence type="ECO:0000256" key="2">
    <source>
        <dbReference type="ARBA" id="ARBA00022555"/>
    </source>
</evidence>
<dbReference type="InterPro" id="IPR038321">
    <property type="entry name" value="TmcA_C_sf"/>
</dbReference>
<dbReference type="Proteomes" id="UP000252795">
    <property type="component" value="Unassembled WGS sequence"/>
</dbReference>
<dbReference type="InterPro" id="IPR013562">
    <property type="entry name" value="TmcA/NAT10_N"/>
</dbReference>
<dbReference type="EMBL" id="QNSA01000002">
    <property type="protein sequence ID" value="RBP76040.1"/>
    <property type="molecule type" value="Genomic_DNA"/>
</dbReference>
<dbReference type="GO" id="GO:1990883">
    <property type="term" value="F:18S rRNA cytidine N-acetyltransferase activity"/>
    <property type="evidence" value="ECO:0007669"/>
    <property type="project" value="TreeGrafter"/>
</dbReference>
<feature type="domain" description="N-acetyltransferase" evidence="10">
    <location>
        <begin position="391"/>
        <end position="574"/>
    </location>
</feature>
<dbReference type="Pfam" id="PF08351">
    <property type="entry name" value="TmcA_N"/>
    <property type="match status" value="1"/>
</dbReference>
<keyword evidence="6 9" id="KW-0067">ATP-binding</keyword>
<keyword evidence="1 9" id="KW-0963">Cytoplasm</keyword>
<dbReference type="InterPro" id="IPR016181">
    <property type="entry name" value="Acyl_CoA_acyltransferase"/>
</dbReference>
<dbReference type="Pfam" id="PF05127">
    <property type="entry name" value="NAT10_TcmA_helicase"/>
    <property type="match status" value="1"/>
</dbReference>
<dbReference type="HAMAP" id="MF_01886">
    <property type="entry name" value="tRNA_acetyltr_TmcA"/>
    <property type="match status" value="1"/>
</dbReference>
<dbReference type="InterPro" id="IPR024914">
    <property type="entry name" value="tRNA_acetyltr_TmcA"/>
</dbReference>
<keyword evidence="8 9" id="KW-0012">Acyltransferase</keyword>
<dbReference type="GO" id="GO:0051392">
    <property type="term" value="F:tRNA cytidine N4-acetyltransferase activity"/>
    <property type="evidence" value="ECO:0007669"/>
    <property type="project" value="UniProtKB-UniRule"/>
</dbReference>
<dbReference type="GO" id="GO:1904812">
    <property type="term" value="P:rRNA acetylation involved in maturation of SSU-rRNA"/>
    <property type="evidence" value="ECO:0007669"/>
    <property type="project" value="TreeGrafter"/>
</dbReference>
<evidence type="ECO:0000313" key="13">
    <source>
        <dbReference type="EMBL" id="RCW36913.1"/>
    </source>
</evidence>
<evidence type="ECO:0000313" key="16">
    <source>
        <dbReference type="Proteomes" id="UP000469950"/>
    </source>
</evidence>
<organism evidence="13 14">
    <name type="scientific">Marinobacter nauticus</name>
    <name type="common">Marinobacter hydrocarbonoclasticus</name>
    <name type="synonym">Marinobacter aquaeolei</name>
    <dbReference type="NCBI Taxonomy" id="2743"/>
    <lineage>
        <taxon>Bacteria</taxon>
        <taxon>Pseudomonadati</taxon>
        <taxon>Pseudomonadota</taxon>
        <taxon>Gammaproteobacteria</taxon>
        <taxon>Pseudomonadales</taxon>
        <taxon>Marinobacteraceae</taxon>
        <taxon>Marinobacter</taxon>
    </lineage>
</organism>
<dbReference type="Proteomes" id="UP000469950">
    <property type="component" value="Unassembled WGS sequence"/>
</dbReference>
<protein>
    <recommendedName>
        <fullName evidence="9">tRNA(Met) cytidine acetyltransferase TmcA</fullName>
        <ecNumber evidence="9">2.3.1.193</ecNumber>
    </recommendedName>
</protein>
<feature type="binding site" evidence="9">
    <location>
        <position position="548"/>
    </location>
    <ligand>
        <name>acetyl-CoA</name>
        <dbReference type="ChEBI" id="CHEBI:57288"/>
    </ligand>
</feature>
<dbReference type="Gene3D" id="3.40.50.300">
    <property type="entry name" value="P-loop containing nucleotide triphosphate hydrolases"/>
    <property type="match status" value="1"/>
</dbReference>
<keyword evidence="5 9" id="KW-0547">Nucleotide-binding</keyword>
<dbReference type="InterPro" id="IPR032672">
    <property type="entry name" value="TmcA/NAT10/Kre33"/>
</dbReference>
<evidence type="ECO:0000256" key="7">
    <source>
        <dbReference type="ARBA" id="ARBA00022884"/>
    </source>
</evidence>
<dbReference type="AlphaFoldDB" id="A0A368V7Y6"/>
<dbReference type="GO" id="GO:0005524">
    <property type="term" value="F:ATP binding"/>
    <property type="evidence" value="ECO:0007669"/>
    <property type="project" value="UniProtKB-UniRule"/>
</dbReference>
<evidence type="ECO:0000259" key="10">
    <source>
        <dbReference type="PROSITE" id="PS51186"/>
    </source>
</evidence>
<gene>
    <name evidence="9" type="primary">tmcA</name>
    <name evidence="13" type="ORF">DET51_10259</name>
    <name evidence="12" type="ORF">DET64_10259</name>
    <name evidence="11" type="ORF">F6453_1237</name>
</gene>
<dbReference type="InterPro" id="IPR027417">
    <property type="entry name" value="P-loop_NTPase"/>
</dbReference>
<dbReference type="Proteomes" id="UP000253065">
    <property type="component" value="Unassembled WGS sequence"/>
</dbReference>
<dbReference type="GO" id="GO:0005737">
    <property type="term" value="C:cytoplasm"/>
    <property type="evidence" value="ECO:0007669"/>
    <property type="project" value="UniProtKB-SubCell"/>
</dbReference>
<dbReference type="InterPro" id="IPR007807">
    <property type="entry name" value="TcmA/NAT10_helicase"/>
</dbReference>
<evidence type="ECO:0000256" key="1">
    <source>
        <dbReference type="ARBA" id="ARBA00022490"/>
    </source>
</evidence>
<evidence type="ECO:0000256" key="5">
    <source>
        <dbReference type="ARBA" id="ARBA00022741"/>
    </source>
</evidence>
<keyword evidence="7 9" id="KW-0694">RNA-binding</keyword>
<dbReference type="InterPro" id="IPR003593">
    <property type="entry name" value="AAA+_ATPase"/>
</dbReference>
<comment type="caution">
    <text evidence="9">Lacks conserved residue(s) required for the propagation of feature annotation.</text>
</comment>
<reference evidence="13 14" key="1">
    <citation type="submission" date="2018-07" db="EMBL/GenBank/DDBJ databases">
        <title>Freshwater and sediment microbial communities from various areas in North America, analyzing microbe dynamics in response to fracking.</title>
        <authorList>
            <person name="Lamendella R."/>
        </authorList>
    </citation>
    <scope>NUCLEOTIDE SEQUENCE [LARGE SCALE GENOMIC DNA]</scope>
    <source>
        <strain evidence="13 14">114E</strain>
        <strain evidence="12 15">114E_o</strain>
    </source>
</reference>
<evidence type="ECO:0000256" key="8">
    <source>
        <dbReference type="ARBA" id="ARBA00023315"/>
    </source>
</evidence>
<dbReference type="EMBL" id="WBMP01000004">
    <property type="protein sequence ID" value="KAE8546495.1"/>
    <property type="molecule type" value="Genomic_DNA"/>
</dbReference>
<comment type="catalytic activity">
    <reaction evidence="9">
        <text>cytidine(34) in elongator tRNA(Met) + acetyl-CoA + ATP + H2O = N(4)-acetylcytidine(34) in elongator tRNA(Met) + ADP + phosphate + CoA + H(+)</text>
        <dbReference type="Rhea" id="RHEA:43788"/>
        <dbReference type="Rhea" id="RHEA-COMP:10693"/>
        <dbReference type="Rhea" id="RHEA-COMP:10694"/>
        <dbReference type="ChEBI" id="CHEBI:15377"/>
        <dbReference type="ChEBI" id="CHEBI:15378"/>
        <dbReference type="ChEBI" id="CHEBI:30616"/>
        <dbReference type="ChEBI" id="CHEBI:43474"/>
        <dbReference type="ChEBI" id="CHEBI:57287"/>
        <dbReference type="ChEBI" id="CHEBI:57288"/>
        <dbReference type="ChEBI" id="CHEBI:74900"/>
        <dbReference type="ChEBI" id="CHEBI:82748"/>
        <dbReference type="ChEBI" id="CHEBI:456216"/>
        <dbReference type="EC" id="2.3.1.193"/>
    </reaction>
</comment>
<dbReference type="InterPro" id="IPR000182">
    <property type="entry name" value="GNAT_dom"/>
</dbReference>
<evidence type="ECO:0000313" key="11">
    <source>
        <dbReference type="EMBL" id="KAE8546495.1"/>
    </source>
</evidence>
<dbReference type="GO" id="GO:0000049">
    <property type="term" value="F:tRNA binding"/>
    <property type="evidence" value="ECO:0007669"/>
    <property type="project" value="UniProtKB-UniRule"/>
</dbReference>
<dbReference type="PANTHER" id="PTHR10925">
    <property type="entry name" value="N-ACETYLTRANSFERASE 10"/>
    <property type="match status" value="1"/>
</dbReference>
<keyword evidence="3 9" id="KW-0808">Transferase</keyword>
<evidence type="ECO:0000256" key="9">
    <source>
        <dbReference type="HAMAP-Rule" id="MF_01886"/>
    </source>
</evidence>
<dbReference type="Pfam" id="PF13718">
    <property type="entry name" value="GNAT_acetyltr_2"/>
    <property type="match status" value="1"/>
</dbReference>
<sequence length="713" mass="78376">MNDKTETIASGWRAFQQILAARGHRRLVLVEGDRQAAIARVAGLLPELSAAQGLWVGREQDAIMAGLGHIRVKDYRRVLGQELPVLVWDGWEGTSPDAFAALSGTLRAGGLLFWLMPPLAQWSDFDDPDYRRTGLDRASGHPFAARLATVLAEDPDVIRLAADNGTVPVLNRPEPGRADFQPGQTAEQQTLVADVVRAGQGRRRRPLVITADRGRGKSSALGMAAARLLETGRKRVLVTAPSADNVATLFAHARQALGDALALDTPTHLTTRSGHELCFLPPQELLSQRPEAEVVLVDEAAGLPAQWLKAVLLGWPRVVFASTVHGYEGTGRGFALRFRQILEQETPNWRAVSVREPIRWAQGDPLERLVFQLYLLSADAPEPQPFVAGDVRIERWQPAATSEQTLAEAFGLLVNAHYRTTPADLRQWLDDPAAMTWRASVEGRTIGLLWASTEGGLAPDLAEEVVAGKRRLRGHMLAQSLANHGGAPAAATLKTLRVVRVAVAESARRLGVGQRLVAAAHEACVQDGMDALGTSFGGEPGLLAFWHRCGLRIVRMGLSQEASTGEFPLQMLMGTSEPGQQLQQQLSSRFARHRQHLVSRHWYQLDHELLLAICDALPSSAWLDDDDRRDLTNFAYGFRGFELTLPVLQELSACKGMAQRIQSHPEAKLWCRAVLQGWSWVQLQEAGLCRGQRDAEARLRLLARELLQNETEL</sequence>
<evidence type="ECO:0000256" key="3">
    <source>
        <dbReference type="ARBA" id="ARBA00022679"/>
    </source>
</evidence>
<evidence type="ECO:0000313" key="15">
    <source>
        <dbReference type="Proteomes" id="UP000253065"/>
    </source>
</evidence>
<dbReference type="PANTHER" id="PTHR10925:SF5">
    <property type="entry name" value="RNA CYTIDINE ACETYLTRANSFERASE"/>
    <property type="match status" value="1"/>
</dbReference>
<reference evidence="11 16" key="2">
    <citation type="submission" date="2019-10" db="EMBL/GenBank/DDBJ databases">
        <title>Draft genome sequence of Marinobacter hydrocarbonoclasticus NCT7M from the microbiome of the marine copepod.</title>
        <authorList>
            <person name="Nuttall R."/>
            <person name="Sharma G."/>
            <person name="Moisander P."/>
        </authorList>
    </citation>
    <scope>NUCLEOTIDE SEQUENCE [LARGE SCALE GENOMIC DNA]</scope>
    <source>
        <strain evidence="11 16">NCT7M</strain>
    </source>
</reference>
<comment type="function">
    <text evidence="9">Catalyzes the formation of N(4)-acetylcytidine (ac(4)C) at the wobble position of tRNA(Met), by using acetyl-CoA as an acetyl donor and ATP (or GTP).</text>
</comment>
<evidence type="ECO:0000256" key="6">
    <source>
        <dbReference type="ARBA" id="ARBA00022840"/>
    </source>
</evidence>
<evidence type="ECO:0000256" key="4">
    <source>
        <dbReference type="ARBA" id="ARBA00022694"/>
    </source>
</evidence>
<evidence type="ECO:0000313" key="12">
    <source>
        <dbReference type="EMBL" id="RBP76040.1"/>
    </source>
</evidence>
<comment type="caution">
    <text evidence="13">The sequence shown here is derived from an EMBL/GenBank/DDBJ whole genome shotgun (WGS) entry which is preliminary data.</text>
</comment>
<dbReference type="PROSITE" id="PS51186">
    <property type="entry name" value="GNAT"/>
    <property type="match status" value="1"/>
</dbReference>
<proteinExistence type="inferred from homology"/>
<comment type="similarity">
    <text evidence="9">Belongs to the TmcA family.</text>
</comment>
<dbReference type="GO" id="GO:0002101">
    <property type="term" value="P:tRNA wobble cytosine modification"/>
    <property type="evidence" value="ECO:0007669"/>
    <property type="project" value="UniProtKB-UniRule"/>
</dbReference>
<dbReference type="SUPFAM" id="SSF52540">
    <property type="entry name" value="P-loop containing nucleoside triphosphate hydrolases"/>
    <property type="match status" value="1"/>
</dbReference>
<keyword evidence="2 9" id="KW-0820">tRNA-binding</keyword>
<keyword evidence="15" id="KW-1185">Reference proteome</keyword>
<dbReference type="Gene3D" id="1.20.120.890">
    <property type="entry name" value="tRNA(Met) cytidine acetyltransferase, tail domain"/>
    <property type="match status" value="1"/>
</dbReference>
<accession>A0A368V7Y6</accession>
<dbReference type="SUPFAM" id="SSF55729">
    <property type="entry name" value="Acyl-CoA N-acyltransferases (Nat)"/>
    <property type="match status" value="1"/>
</dbReference>
<dbReference type="Gene3D" id="3.40.50.11040">
    <property type="match status" value="1"/>
</dbReference>
<dbReference type="EMBL" id="QPJB01000002">
    <property type="protein sequence ID" value="RCW36913.1"/>
    <property type="molecule type" value="Genomic_DNA"/>
</dbReference>
<evidence type="ECO:0000313" key="14">
    <source>
        <dbReference type="Proteomes" id="UP000252795"/>
    </source>
</evidence>
<comment type="subcellular location">
    <subcellularLocation>
        <location evidence="9">Cytoplasm</location>
    </subcellularLocation>
</comment>
<dbReference type="GO" id="GO:0051391">
    <property type="term" value="P:tRNA acetylation"/>
    <property type="evidence" value="ECO:0007669"/>
    <property type="project" value="UniProtKB-UniRule"/>
</dbReference>
<dbReference type="SMART" id="SM00382">
    <property type="entry name" value="AAA"/>
    <property type="match status" value="1"/>
</dbReference>
<feature type="binding site" evidence="9">
    <location>
        <begin position="501"/>
        <end position="503"/>
    </location>
    <ligand>
        <name>acetyl-CoA</name>
        <dbReference type="ChEBI" id="CHEBI:57288"/>
    </ligand>
</feature>